<name>A0ACC2NX67_9HYME</name>
<organism evidence="1 2">
    <name type="scientific">Eretmocerus hayati</name>
    <dbReference type="NCBI Taxonomy" id="131215"/>
    <lineage>
        <taxon>Eukaryota</taxon>
        <taxon>Metazoa</taxon>
        <taxon>Ecdysozoa</taxon>
        <taxon>Arthropoda</taxon>
        <taxon>Hexapoda</taxon>
        <taxon>Insecta</taxon>
        <taxon>Pterygota</taxon>
        <taxon>Neoptera</taxon>
        <taxon>Endopterygota</taxon>
        <taxon>Hymenoptera</taxon>
        <taxon>Apocrita</taxon>
        <taxon>Proctotrupomorpha</taxon>
        <taxon>Chalcidoidea</taxon>
        <taxon>Aphelinidae</taxon>
        <taxon>Aphelininae</taxon>
        <taxon>Eretmocerus</taxon>
    </lineage>
</organism>
<gene>
    <name evidence="1" type="ORF">QAD02_011665</name>
</gene>
<sequence length="1320" mass="142062">MANKRTHLREVNPYLACPLCRGYLIDATTVVECLHSFCRSCILKHLKKDACCPSCNLLLNTAKPNIKADKTLQDIVYKLVPGLYHKEMRRRREFYSKHPEAADTATPEQRGEDVSGRLIFAPEDAISLSLEYLPIGADPLTLLANGDGPESTAQQQKQPSSSSSSSSNATAASESASTADSQGKNVETSAAAMANKRYLQCPALVTIAHLKKFLALKYSVDVTRYNIDICHRRAPLPEHWTLMDVAYIFAWKRNAPIRFFYRITQEERLEAPPNDRPSTPGVGASQPLTSSEAVDNSKAKHQSKIQSSTEHQQVVESTKKKQSAQQQMTTEHLKRQSSSSSSSTLSQKNSTHTSKHTETEKPREMLAKRSTPVTKSSKSGDEINGKVQPVKSPLKIMKSADGRYQVLSTPTLPPPPPPPPPSAEFSVVKIGDGANSKGGVKITLKQCSPGTNSSNSNNSSSAKKNEDTSISKKPKVISNVLLRNSSSEKLMVEQMQQDLHKQERQKRKVSFVPEKETTPSTTPKQSQPQKKGLETNDKKQFLHSFRLTTNRHSSASNSNINSTNNTTPIGSNSTSNSPKKPEPQLSVEDQVKSIINKSLASRQQQQQSELTTPVKVGSTNIAERLADSKQLVSAMDTSPSSLGSKIASESKQQQQPIDVYAFPSEPPSPVPAGAVKRKCPPGLPIFEARKRQQQYQPGKKASGTSGSAASRGGPAPKCYRNQSNRPIFPKPPAPPAAASPVRPQQKLPNIIGSPINANLAAVVSPPIVTSTSPKVKPLISDDTRNLLDGCGLNIPASLSITLTASKSPNQNESPSELRTTKEVTRQNPSITLNDKSVDPRVLKALKSGQIKMPATNVKPKGRQKSPVDKQGPPAKKKKEDSSPRSNADLSGQKKPEIQPLKIPTPTGKFKVKPPPTWSQSNSPSPGVRDDLPPGLSNGQVVTLSGGQRFYRAPPGSLTPAAHRIADIPTPTRAPVYAPFFGAPSSSPRPTPNFSSNFPTLQDLYALSQAPNLQQFHNDTRMRQIAAKTPKDSSSPSANSTSNLSSVNSGKSHLAAQCPPIKPARSSGGTFAVPIAKPPSNAVKIISSESSAASKESCDVTRKGEIRVPAGIDDSTGPDSKEKKAENSEKVSTQADSEQTEKCASTTADGDLQNDAASPRVTSTASPSPPPSIDEIDGNSSDKLSRSSKPDELQPSSTAEVTSSNKSPESPDSSSVVTEGIGSSSDSTKQTSEKAKDSSSLKNADVKCSNDEELSEEKLKTDSTEFKKPMTSEALQERFLAAFPSNEWANNPVAAKQFGNFLKTLSSMQTDNSSKNVKTVE</sequence>
<protein>
    <submittedName>
        <fullName evidence="1">Uncharacterized protein</fullName>
    </submittedName>
</protein>
<keyword evidence="2" id="KW-1185">Reference proteome</keyword>
<dbReference type="EMBL" id="CM056742">
    <property type="protein sequence ID" value="KAJ8675879.1"/>
    <property type="molecule type" value="Genomic_DNA"/>
</dbReference>
<proteinExistence type="predicted"/>
<accession>A0ACC2NX67</accession>
<reference evidence="1" key="1">
    <citation type="submission" date="2023-04" db="EMBL/GenBank/DDBJ databases">
        <title>A chromosome-level genome assembly of the parasitoid wasp Eretmocerus hayati.</title>
        <authorList>
            <person name="Zhong Y."/>
            <person name="Liu S."/>
            <person name="Liu Y."/>
        </authorList>
    </citation>
    <scope>NUCLEOTIDE SEQUENCE</scope>
    <source>
        <strain evidence="1">ZJU_SS_LIU_2023</strain>
    </source>
</reference>
<dbReference type="Proteomes" id="UP001239111">
    <property type="component" value="Chromosome 2"/>
</dbReference>
<comment type="caution">
    <text evidence="1">The sequence shown here is derived from an EMBL/GenBank/DDBJ whole genome shotgun (WGS) entry which is preliminary data.</text>
</comment>
<evidence type="ECO:0000313" key="2">
    <source>
        <dbReference type="Proteomes" id="UP001239111"/>
    </source>
</evidence>
<evidence type="ECO:0000313" key="1">
    <source>
        <dbReference type="EMBL" id="KAJ8675879.1"/>
    </source>
</evidence>